<dbReference type="PROSITE" id="PS50005">
    <property type="entry name" value="TPR"/>
    <property type="match status" value="2"/>
</dbReference>
<dbReference type="SUPFAM" id="SSF53448">
    <property type="entry name" value="Nucleotide-diphospho-sugar transferases"/>
    <property type="match status" value="1"/>
</dbReference>
<accession>A0A3F3A1P8</accession>
<dbReference type="SMART" id="SM00028">
    <property type="entry name" value="TPR"/>
    <property type="match status" value="2"/>
</dbReference>
<dbReference type="Gene3D" id="1.25.40.10">
    <property type="entry name" value="Tetratricopeptide repeat domain"/>
    <property type="match status" value="1"/>
</dbReference>
<dbReference type="GO" id="GO:0016740">
    <property type="term" value="F:transferase activity"/>
    <property type="evidence" value="ECO:0007669"/>
    <property type="project" value="UniProtKB-KW"/>
</dbReference>
<dbReference type="PANTHER" id="PTHR43685">
    <property type="entry name" value="GLYCOSYLTRANSFERASE"/>
    <property type="match status" value="1"/>
</dbReference>
<dbReference type="PANTHER" id="PTHR43685:SF2">
    <property type="entry name" value="GLYCOSYLTRANSFERASE 2-LIKE DOMAIN-CONTAINING PROTEIN"/>
    <property type="match status" value="1"/>
</dbReference>
<dbReference type="Pfam" id="PF00515">
    <property type="entry name" value="TPR_1"/>
    <property type="match status" value="1"/>
</dbReference>
<dbReference type="Proteomes" id="UP000002333">
    <property type="component" value="Chromosome"/>
</dbReference>
<organism evidence="3 4">
    <name type="scientific">Clostridium botulinum (strain 657 / Type Ba4)</name>
    <dbReference type="NCBI Taxonomy" id="515621"/>
    <lineage>
        <taxon>Bacteria</taxon>
        <taxon>Bacillati</taxon>
        <taxon>Bacillota</taxon>
        <taxon>Clostridia</taxon>
        <taxon>Eubacteriales</taxon>
        <taxon>Clostridiaceae</taxon>
        <taxon>Clostridium</taxon>
    </lineage>
</organism>
<evidence type="ECO:0000313" key="3">
    <source>
        <dbReference type="EMBL" id="ACQ53214.1"/>
    </source>
</evidence>
<reference evidence="4" key="2">
    <citation type="submission" date="2008-05" db="EMBL/GenBank/DDBJ databases">
        <title>Genome sequence of Clostridium botulinum Ba4 strain 657.</title>
        <authorList>
            <person name="Shrivastava S."/>
            <person name="Brown J.L."/>
            <person name="Bruce D."/>
            <person name="Detter C."/>
            <person name="Munk C."/>
            <person name="Smith L.A."/>
            <person name="Smith T.J."/>
            <person name="Sutton G."/>
            <person name="Brettin T.S."/>
        </authorList>
    </citation>
    <scope>NUCLEOTIDE SEQUENCE [LARGE SCALE GENOMIC DNA]</scope>
    <source>
        <strain evidence="4">657 / Type Ba4</strain>
    </source>
</reference>
<sequence>MLMPGVSVVVPCYNCENFINKTVNSLLNQTILPKEIILIDDNSSDNTIKVIKELEDKNKIIKVFNLKENKGPSFTRNYGVDKSKEQYILFMDSDDIALPYLIEKSFKNFNELNKDNKDKCVLSYTSYVQIDENDSTISNIMKGMQVETEEILGYEFLRNYISTSGVIINKEHFYNSGRFNENLNSSEDWDLWLRIATLGGFSYVDEPLIKVRRRKNSLSSKLKNMEEGEKSILKQYSLDFIEEAINKRKLPKDINTCDFVSMLFRLDYLEEGFEKLKKILENSDYYNVYFLLGVYYIKKHNLDLALESFNKTVELKENHGAALNNLGIIYCLMGQVEKGKKFFERALEMYPNYLDAKHNLNIISKKTSITYDSIKFTFRELRNTLINYEI</sequence>
<keyword evidence="3" id="KW-0808">Transferase</keyword>
<dbReference type="InterPro" id="IPR019734">
    <property type="entry name" value="TPR_rpt"/>
</dbReference>
<dbReference type="InterPro" id="IPR011990">
    <property type="entry name" value="TPR-like_helical_dom_sf"/>
</dbReference>
<dbReference type="Gene3D" id="3.90.550.10">
    <property type="entry name" value="Spore Coat Polysaccharide Biosynthesis Protein SpsA, Chain A"/>
    <property type="match status" value="1"/>
</dbReference>
<dbReference type="InterPro" id="IPR050834">
    <property type="entry name" value="Glycosyltransf_2"/>
</dbReference>
<feature type="repeat" description="TPR" evidence="1">
    <location>
        <begin position="320"/>
        <end position="353"/>
    </location>
</feature>
<dbReference type="SUPFAM" id="SSF48452">
    <property type="entry name" value="TPR-like"/>
    <property type="match status" value="1"/>
</dbReference>
<evidence type="ECO:0000313" key="4">
    <source>
        <dbReference type="Proteomes" id="UP000002333"/>
    </source>
</evidence>
<gene>
    <name evidence="3" type="ordered locus">CLJ_B2933</name>
</gene>
<dbReference type="InterPro" id="IPR001173">
    <property type="entry name" value="Glyco_trans_2-like"/>
</dbReference>
<dbReference type="Pfam" id="PF00535">
    <property type="entry name" value="Glycos_transf_2"/>
    <property type="match status" value="1"/>
</dbReference>
<feature type="domain" description="Glycosyltransferase 2-like" evidence="2">
    <location>
        <begin position="7"/>
        <end position="115"/>
    </location>
</feature>
<name>A0A3F3A1P8_CLOB6</name>
<proteinExistence type="predicted"/>
<keyword evidence="1" id="KW-0802">TPR repeat</keyword>
<dbReference type="Pfam" id="PF13181">
    <property type="entry name" value="TPR_8"/>
    <property type="match status" value="1"/>
</dbReference>
<dbReference type="AlphaFoldDB" id="A0A3F3A1P8"/>
<evidence type="ECO:0000259" key="2">
    <source>
        <dbReference type="Pfam" id="PF00535"/>
    </source>
</evidence>
<feature type="repeat" description="TPR" evidence="1">
    <location>
        <begin position="286"/>
        <end position="319"/>
    </location>
</feature>
<protein>
    <submittedName>
        <fullName evidence="3">Glycosyl transferase</fullName>
    </submittedName>
</protein>
<dbReference type="KEGG" id="cbi:CLJ_B2933"/>
<dbReference type="RefSeq" id="WP_003361335.1">
    <property type="nucleotide sequence ID" value="NC_012658.1"/>
</dbReference>
<evidence type="ECO:0000256" key="1">
    <source>
        <dbReference type="PROSITE-ProRule" id="PRU00339"/>
    </source>
</evidence>
<dbReference type="CDD" id="cd00761">
    <property type="entry name" value="Glyco_tranf_GTA_type"/>
    <property type="match status" value="1"/>
</dbReference>
<dbReference type="InterPro" id="IPR029044">
    <property type="entry name" value="Nucleotide-diphossugar_trans"/>
</dbReference>
<dbReference type="EMBL" id="CP001083">
    <property type="protein sequence ID" value="ACQ53214.1"/>
    <property type="molecule type" value="Genomic_DNA"/>
</dbReference>
<reference evidence="3 4" key="1">
    <citation type="journal article" date="2007" name="PLoS ONE">
        <title>Analysis of the neurotoxin complex genes in Clostridium botulinum A1-A4 and B1 strains: BoNT/A3, /Ba4 and /B1 clusters are located within plasmids.</title>
        <authorList>
            <person name="Smith T.J."/>
            <person name="Hill K.K."/>
            <person name="Foley B.T."/>
            <person name="Detter J.C."/>
            <person name="Munk A.C."/>
            <person name="Bruce D.C."/>
            <person name="Doggett N.A."/>
            <person name="Smith L.A."/>
            <person name="Marks J.D."/>
            <person name="Xie G."/>
            <person name="Brettin T.S."/>
        </authorList>
    </citation>
    <scope>NUCLEOTIDE SEQUENCE [LARGE SCALE GENOMIC DNA]</scope>
    <source>
        <strain evidence="4">657 / Type Ba4</strain>
    </source>
</reference>